<keyword evidence="5 7" id="KW-1133">Transmembrane helix</keyword>
<dbReference type="GeneID" id="98162167"/>
<dbReference type="RefSeq" id="XP_070893979.1">
    <property type="nucleotide sequence ID" value="XM_071047003.1"/>
</dbReference>
<dbReference type="InterPro" id="IPR050360">
    <property type="entry name" value="MFS_Sugar_Transporters"/>
</dbReference>
<comment type="subcellular location">
    <subcellularLocation>
        <location evidence="1">Membrane</location>
        <topology evidence="1">Multi-pass membrane protein</topology>
    </subcellularLocation>
</comment>
<reference evidence="9 10" key="1">
    <citation type="submission" date="2024-07" db="EMBL/GenBank/DDBJ databases">
        <title>Section-level genome sequencing and comparative genomics of Aspergillus sections Usti and Cavernicolus.</title>
        <authorList>
            <consortium name="Lawrence Berkeley National Laboratory"/>
            <person name="Nybo J.L."/>
            <person name="Vesth T.C."/>
            <person name="Theobald S."/>
            <person name="Frisvad J.C."/>
            <person name="Larsen T.O."/>
            <person name="Kjaerboelling I."/>
            <person name="Rothschild-Mancinelli K."/>
            <person name="Lyhne E.K."/>
            <person name="Kogle M.E."/>
            <person name="Barry K."/>
            <person name="Clum A."/>
            <person name="Na H."/>
            <person name="Ledsgaard L."/>
            <person name="Lin J."/>
            <person name="Lipzen A."/>
            <person name="Kuo A."/>
            <person name="Riley R."/>
            <person name="Mondo S."/>
            <person name="LaButti K."/>
            <person name="Haridas S."/>
            <person name="Pangalinan J."/>
            <person name="Salamov A.A."/>
            <person name="Simmons B.A."/>
            <person name="Magnuson J.K."/>
            <person name="Chen J."/>
            <person name="Drula E."/>
            <person name="Henrissat B."/>
            <person name="Wiebenga A."/>
            <person name="Lubbers R.J."/>
            <person name="Gomes A.C."/>
            <person name="Macurrencykelacurrency M.R."/>
            <person name="Stajich J."/>
            <person name="Grigoriev I.V."/>
            <person name="Mortensen U.H."/>
            <person name="De vries R.P."/>
            <person name="Baker S.E."/>
            <person name="Andersen M.R."/>
        </authorList>
    </citation>
    <scope>NUCLEOTIDE SEQUENCE [LARGE SCALE GENOMIC DNA]</scope>
    <source>
        <strain evidence="9 10">CBS 756.74</strain>
    </source>
</reference>
<evidence type="ECO:0000256" key="1">
    <source>
        <dbReference type="ARBA" id="ARBA00004141"/>
    </source>
</evidence>
<dbReference type="PRINTS" id="PR00171">
    <property type="entry name" value="SUGRTRNSPORT"/>
</dbReference>
<keyword evidence="3" id="KW-0813">Transport</keyword>
<dbReference type="InterPro" id="IPR020846">
    <property type="entry name" value="MFS_dom"/>
</dbReference>
<feature type="transmembrane region" description="Helical" evidence="7">
    <location>
        <begin position="354"/>
        <end position="377"/>
    </location>
</feature>
<organism evidence="9 10">
    <name type="scientific">Aspergillus pseudodeflectus</name>
    <dbReference type="NCBI Taxonomy" id="176178"/>
    <lineage>
        <taxon>Eukaryota</taxon>
        <taxon>Fungi</taxon>
        <taxon>Dikarya</taxon>
        <taxon>Ascomycota</taxon>
        <taxon>Pezizomycotina</taxon>
        <taxon>Eurotiomycetes</taxon>
        <taxon>Eurotiomycetidae</taxon>
        <taxon>Eurotiales</taxon>
        <taxon>Aspergillaceae</taxon>
        <taxon>Aspergillus</taxon>
        <taxon>Aspergillus subgen. Nidulantes</taxon>
    </lineage>
</organism>
<feature type="domain" description="Major facilitator superfamily (MFS) profile" evidence="8">
    <location>
        <begin position="157"/>
        <end position="627"/>
    </location>
</feature>
<dbReference type="Gene3D" id="1.20.1250.20">
    <property type="entry name" value="MFS general substrate transporter like domains"/>
    <property type="match status" value="1"/>
</dbReference>
<evidence type="ECO:0000313" key="10">
    <source>
        <dbReference type="Proteomes" id="UP001610444"/>
    </source>
</evidence>
<keyword evidence="6 7" id="KW-0472">Membrane</keyword>
<dbReference type="Gene3D" id="2.40.160.200">
    <property type="entry name" value="LURP1-related"/>
    <property type="match status" value="1"/>
</dbReference>
<sequence>MPLPTVFSNSYTVTTPTTLRVTQSYWSWFKSTGRGYTINELTDCASSSPLFTVETRLSGKYRVFRDREGTPLCRLQRNFLKRDGAWVLTRVKSGNDGEGGDEPEWGKEKDEGEERLFTVSYDQLRWKMTIKINGAAISNSGPEACSESGDVELQIKSENLWGSGFTVLLGDQTVMKMWCTNMMHNVMSSFKITPPRWKMELVKGMDSLLTRGACLGRAFLVGYNTGVTSTIVGEQRWNDLMKPADNWAATGSFSAYNLSALIGSLCAGHLADGYGREMVLVLSDLVCAIVGHIVLGWGVGACFTGIPIYISEIAPATRRCQMMASEQLAYYAGFQAGFWFGYYIRFFPGATPHWWRIALAPELLPAFILGVGCYIWAPPSPRWLVAKGRFNQARGVLHRLHGADLAKRELKQIQQIFRAEKHLNLSWTAFWKSPMLKLTAVTCGIRTFQQIAGTHSIISLTPSLFEKAGLCVADDCLFVTIAIPAVIYHSTWVAEKWFDRFGRKTWLKAGTNVMMVSLFMTSLLQLKMEEDPGWYGRYMVLPFPFLFYIFHNLSWAIAGSTYASEIFPMSLRARGIALSTALGWALNYFVTVCPSLGDAIGGGLYLVYAMIGLVAFVFVRFALVETKDMSLEEINRVLLPDYYSAAEGAGGEDIDLLSHEHDE</sequence>
<accession>A0ABR4JMW6</accession>
<dbReference type="InterPro" id="IPR003663">
    <property type="entry name" value="Sugar/inositol_transpt"/>
</dbReference>
<feature type="transmembrane region" description="Helical" evidence="7">
    <location>
        <begin position="330"/>
        <end position="348"/>
    </location>
</feature>
<dbReference type="Pfam" id="PF00083">
    <property type="entry name" value="Sugar_tr"/>
    <property type="match status" value="1"/>
</dbReference>
<dbReference type="InterPro" id="IPR005828">
    <property type="entry name" value="MFS_sugar_transport-like"/>
</dbReference>
<dbReference type="SUPFAM" id="SSF103473">
    <property type="entry name" value="MFS general substrate transporter"/>
    <property type="match status" value="1"/>
</dbReference>
<dbReference type="PANTHER" id="PTHR48022">
    <property type="entry name" value="PLASTIDIC GLUCOSE TRANSPORTER 4"/>
    <property type="match status" value="1"/>
</dbReference>
<evidence type="ECO:0000256" key="4">
    <source>
        <dbReference type="ARBA" id="ARBA00022692"/>
    </source>
</evidence>
<dbReference type="PROSITE" id="PS50850">
    <property type="entry name" value="MFS"/>
    <property type="match status" value="1"/>
</dbReference>
<gene>
    <name evidence="9" type="ORF">BJX68DRAFT_271677</name>
</gene>
<protein>
    <recommendedName>
        <fullName evidence="8">Major facilitator superfamily (MFS) profile domain-containing protein</fullName>
    </recommendedName>
</protein>
<evidence type="ECO:0000256" key="2">
    <source>
        <dbReference type="ARBA" id="ARBA00010992"/>
    </source>
</evidence>
<dbReference type="EMBL" id="JBFXLR010000066">
    <property type="protein sequence ID" value="KAL2840328.1"/>
    <property type="molecule type" value="Genomic_DNA"/>
</dbReference>
<feature type="transmembrane region" description="Helical" evidence="7">
    <location>
        <begin position="545"/>
        <end position="563"/>
    </location>
</feature>
<keyword evidence="10" id="KW-1185">Reference proteome</keyword>
<proteinExistence type="inferred from homology"/>
<feature type="transmembrane region" description="Helical" evidence="7">
    <location>
        <begin position="575"/>
        <end position="597"/>
    </location>
</feature>
<evidence type="ECO:0000256" key="3">
    <source>
        <dbReference type="ARBA" id="ARBA00022448"/>
    </source>
</evidence>
<feature type="transmembrane region" description="Helical" evidence="7">
    <location>
        <begin position="603"/>
        <end position="623"/>
    </location>
</feature>
<dbReference type="InterPro" id="IPR036259">
    <property type="entry name" value="MFS_trans_sf"/>
</dbReference>
<evidence type="ECO:0000256" key="6">
    <source>
        <dbReference type="ARBA" id="ARBA00023136"/>
    </source>
</evidence>
<dbReference type="Proteomes" id="UP001610444">
    <property type="component" value="Unassembled WGS sequence"/>
</dbReference>
<evidence type="ECO:0000259" key="8">
    <source>
        <dbReference type="PROSITE" id="PS50850"/>
    </source>
</evidence>
<comment type="caution">
    <text evidence="9">The sequence shown here is derived from an EMBL/GenBank/DDBJ whole genome shotgun (WGS) entry which is preliminary data.</text>
</comment>
<evidence type="ECO:0000256" key="7">
    <source>
        <dbReference type="SAM" id="Phobius"/>
    </source>
</evidence>
<feature type="transmembrane region" description="Helical" evidence="7">
    <location>
        <begin position="289"/>
        <end position="310"/>
    </location>
</feature>
<dbReference type="PANTHER" id="PTHR48022:SF2">
    <property type="entry name" value="PLASTIDIC GLUCOSE TRANSPORTER 4"/>
    <property type="match status" value="1"/>
</dbReference>
<evidence type="ECO:0000313" key="9">
    <source>
        <dbReference type="EMBL" id="KAL2840328.1"/>
    </source>
</evidence>
<name>A0ABR4JMW6_9EURO</name>
<dbReference type="InterPro" id="IPR038595">
    <property type="entry name" value="LOR_sf"/>
</dbReference>
<evidence type="ECO:0000256" key="5">
    <source>
        <dbReference type="ARBA" id="ARBA00022989"/>
    </source>
</evidence>
<feature type="transmembrane region" description="Helical" evidence="7">
    <location>
        <begin position="506"/>
        <end position="525"/>
    </location>
</feature>
<comment type="similarity">
    <text evidence="2">Belongs to the major facilitator superfamily. Sugar transporter (TC 2.A.1.1) family.</text>
</comment>
<keyword evidence="4 7" id="KW-0812">Transmembrane</keyword>